<dbReference type="AlphaFoldDB" id="A0A3M4W5Z0"/>
<dbReference type="Pfam" id="PF00491">
    <property type="entry name" value="Arginase"/>
    <property type="match status" value="1"/>
</dbReference>
<protein>
    <submittedName>
        <fullName evidence="5">Putative arginase</fullName>
    </submittedName>
</protein>
<dbReference type="GO" id="GO:0004053">
    <property type="term" value="F:arginase activity"/>
    <property type="evidence" value="ECO:0007669"/>
    <property type="project" value="TreeGrafter"/>
</dbReference>
<evidence type="ECO:0000256" key="1">
    <source>
        <dbReference type="ARBA" id="ARBA00022723"/>
    </source>
</evidence>
<comment type="caution">
    <text evidence="5">The sequence shown here is derived from an EMBL/GenBank/DDBJ whole genome shotgun (WGS) entry which is preliminary data.</text>
</comment>
<dbReference type="GO" id="GO:0005829">
    <property type="term" value="C:cytosol"/>
    <property type="evidence" value="ECO:0007669"/>
    <property type="project" value="TreeGrafter"/>
</dbReference>
<comment type="similarity">
    <text evidence="4">Belongs to the arginase family.</text>
</comment>
<dbReference type="GO" id="GO:0030145">
    <property type="term" value="F:manganese ion binding"/>
    <property type="evidence" value="ECO:0007669"/>
    <property type="project" value="TreeGrafter"/>
</dbReference>
<evidence type="ECO:0000256" key="3">
    <source>
        <dbReference type="ARBA" id="ARBA00023211"/>
    </source>
</evidence>
<dbReference type="InterPro" id="IPR023696">
    <property type="entry name" value="Ureohydrolase_dom_sf"/>
</dbReference>
<evidence type="ECO:0000256" key="2">
    <source>
        <dbReference type="ARBA" id="ARBA00022801"/>
    </source>
</evidence>
<evidence type="ECO:0000313" key="6">
    <source>
        <dbReference type="Proteomes" id="UP000278332"/>
    </source>
</evidence>
<dbReference type="EMBL" id="RBRY01000055">
    <property type="protein sequence ID" value="RMR59460.1"/>
    <property type="molecule type" value="Genomic_DNA"/>
</dbReference>
<dbReference type="PANTHER" id="PTHR43782">
    <property type="entry name" value="ARGINASE"/>
    <property type="match status" value="1"/>
</dbReference>
<dbReference type="SUPFAM" id="SSF52768">
    <property type="entry name" value="Arginase/deacetylase"/>
    <property type="match status" value="1"/>
</dbReference>
<keyword evidence="3" id="KW-0464">Manganese</keyword>
<gene>
    <name evidence="5" type="ORF">ALP84_00523</name>
</gene>
<organism evidence="5 6">
    <name type="scientific">Pseudomonas cichorii</name>
    <dbReference type="NCBI Taxonomy" id="36746"/>
    <lineage>
        <taxon>Bacteria</taxon>
        <taxon>Pseudomonadati</taxon>
        <taxon>Pseudomonadota</taxon>
        <taxon>Gammaproteobacteria</taxon>
        <taxon>Pseudomonadales</taxon>
        <taxon>Pseudomonadaceae</taxon>
        <taxon>Pseudomonas</taxon>
    </lineage>
</organism>
<keyword evidence="1" id="KW-0479">Metal-binding</keyword>
<evidence type="ECO:0000256" key="4">
    <source>
        <dbReference type="PROSITE-ProRule" id="PRU00742"/>
    </source>
</evidence>
<evidence type="ECO:0000313" key="5">
    <source>
        <dbReference type="EMBL" id="RMR59460.1"/>
    </source>
</evidence>
<dbReference type="CDD" id="cd09999">
    <property type="entry name" value="Arginase-like_1"/>
    <property type="match status" value="1"/>
</dbReference>
<dbReference type="PROSITE" id="PS51409">
    <property type="entry name" value="ARGINASE_2"/>
    <property type="match status" value="1"/>
</dbReference>
<sequence length="315" mass="34445">MVPSHWHPPATLLIPSFKETPMSAPTDKTLRLLFPQWQGGNNPPYHFGSRLLAWLAPEHNGPIEEVPVAEPDESTLPLEDGIVARHALLTQLHAARALIDKHQPDRLVVLGGDCLVDLAPFAYLNERYAGDLAVLWVDAHPDIMTPQQFPHAHAMVLGNLLGNGDPDFVKAVARPVKPGHVMYVGLHDPNEWESAEMLRLGLQNVGPEQLARKGSQPVVEWFKSTGAKHLAIHFDLDALDPAFFRALLFARPDIAAGTFEGVAQGELTIEQVVQLLGDMAEVADVVGLGITEHLPWDALAMKNMLARLPLIGKSA</sequence>
<dbReference type="PANTHER" id="PTHR43782:SF3">
    <property type="entry name" value="ARGINASE"/>
    <property type="match status" value="1"/>
</dbReference>
<dbReference type="InterPro" id="IPR006035">
    <property type="entry name" value="Ureohydrolase"/>
</dbReference>
<reference evidence="5 6" key="1">
    <citation type="submission" date="2018-08" db="EMBL/GenBank/DDBJ databases">
        <title>Recombination of ecologically and evolutionarily significant loci maintains genetic cohesion in the Pseudomonas syringae species complex.</title>
        <authorList>
            <person name="Dillon M."/>
            <person name="Thakur S."/>
            <person name="Almeida R.N.D."/>
            <person name="Weir B.S."/>
            <person name="Guttman D.S."/>
        </authorList>
    </citation>
    <scope>NUCLEOTIDE SEQUENCE [LARGE SCALE GENOMIC DNA]</scope>
    <source>
        <strain evidence="5 6">ICMP 6917</strain>
    </source>
</reference>
<keyword evidence="2" id="KW-0378">Hydrolase</keyword>
<name>A0A3M4W5Z0_PSECI</name>
<dbReference type="Proteomes" id="UP000278332">
    <property type="component" value="Unassembled WGS sequence"/>
</dbReference>
<dbReference type="Gene3D" id="3.40.800.10">
    <property type="entry name" value="Ureohydrolase domain"/>
    <property type="match status" value="1"/>
</dbReference>
<accession>A0A3M4W5Z0</accession>
<proteinExistence type="inferred from homology"/>